<comment type="pathway">
    <text evidence="10">Glycolipid biosynthesis; lipid IV(A) biosynthesis; lipid IV(A) from (3R)-3-hydroxytetradecanoyl-[acyl-carrier-protein] and UDP-N-acetyl-alpha-D-glucosamine: step 4/6.</text>
</comment>
<feature type="binding site" evidence="10">
    <location>
        <position position="58"/>
    </location>
    <ligand>
        <name>Mn(2+)</name>
        <dbReference type="ChEBI" id="CHEBI:29035"/>
        <label>2</label>
    </ligand>
</feature>
<organism evidence="12 13">
    <name type="scientific">Undibacterium amnicola</name>
    <dbReference type="NCBI Taxonomy" id="1834038"/>
    <lineage>
        <taxon>Bacteria</taxon>
        <taxon>Pseudomonadati</taxon>
        <taxon>Pseudomonadota</taxon>
        <taxon>Betaproteobacteria</taxon>
        <taxon>Burkholderiales</taxon>
        <taxon>Oxalobacteraceae</taxon>
        <taxon>Undibacterium</taxon>
    </lineage>
</organism>
<dbReference type="Gene3D" id="3.60.21.10">
    <property type="match status" value="1"/>
</dbReference>
<evidence type="ECO:0000313" key="13">
    <source>
        <dbReference type="Proteomes" id="UP000643610"/>
    </source>
</evidence>
<keyword evidence="6 10" id="KW-0378">Hydrolase</keyword>
<evidence type="ECO:0000256" key="4">
    <source>
        <dbReference type="ARBA" id="ARBA00022556"/>
    </source>
</evidence>
<dbReference type="EMBL" id="JACOFU010000001">
    <property type="protein sequence ID" value="MBC3830336.1"/>
    <property type="molecule type" value="Genomic_DNA"/>
</dbReference>
<evidence type="ECO:0000256" key="9">
    <source>
        <dbReference type="ARBA" id="ARBA00023211"/>
    </source>
</evidence>
<keyword evidence="13" id="KW-1185">Reference proteome</keyword>
<dbReference type="HAMAP" id="MF_00575">
    <property type="entry name" value="LpxH"/>
    <property type="match status" value="1"/>
</dbReference>
<comment type="function">
    <text evidence="10">Hydrolyzes the pyrophosphate bond of UDP-2,3-diacylglucosamine to yield 2,3-diacylglucosamine 1-phosphate (lipid X) and UMP by catalyzing the attack of water at the alpha-P atom. Involved in the biosynthesis of lipid A, a phosphorylated glycolipid that anchors the lipopolysaccharide to the outer membrane of the cell.</text>
</comment>
<dbReference type="InterPro" id="IPR029052">
    <property type="entry name" value="Metallo-depent_PP-like"/>
</dbReference>
<keyword evidence="7 10" id="KW-0443">Lipid metabolism</keyword>
<comment type="caution">
    <text evidence="12">The sequence shown here is derived from an EMBL/GenBank/DDBJ whole genome shotgun (WGS) entry which is preliminary data.</text>
</comment>
<keyword evidence="2 10" id="KW-0444">Lipid biosynthesis</keyword>
<reference evidence="12 13" key="1">
    <citation type="submission" date="2020-08" db="EMBL/GenBank/DDBJ databases">
        <title>Novel species isolated from subtropical streams in China.</title>
        <authorList>
            <person name="Lu H."/>
        </authorList>
    </citation>
    <scope>NUCLEOTIDE SEQUENCE [LARGE SCALE GENOMIC DNA]</scope>
    <source>
        <strain evidence="12 13">KCTC 52442</strain>
    </source>
</reference>
<dbReference type="PANTHER" id="PTHR34990:SF1">
    <property type="entry name" value="UDP-2,3-DIACYLGLUCOSAMINE HYDROLASE"/>
    <property type="match status" value="1"/>
</dbReference>
<keyword evidence="8 10" id="KW-0472">Membrane</keyword>
<gene>
    <name evidence="10" type="primary">lpxH</name>
    <name evidence="12" type="ORF">H8K33_02345</name>
</gene>
<dbReference type="InterPro" id="IPR004843">
    <property type="entry name" value="Calcineurin-like_PHP"/>
</dbReference>
<sequence length="259" mass="29096">MSTSSHCETPSAKAQSEPIALFVSDIHLSEALPKTTTSFLNFLNTHAIHAEHVYLLGDLFEYWAGDDDCDSSYHQQIIQALRTLTDRGVQMYWIAGNRDFLIGEHFASLTGIQMLNDPCQLLLAGRQLLVSHGDALCTDDVDYMAFRSAVRQSAWQAQFLTKPLPERKAIIEGMRHASNSEQQNKSMAIMDVNLSAVSKLHQQFPNSVLIHGHTHRTALHHEAEGLRYVLPDWDCDHADKPRGGWLQLTPDGILNFVHL</sequence>
<evidence type="ECO:0000256" key="3">
    <source>
        <dbReference type="ARBA" id="ARBA00022519"/>
    </source>
</evidence>
<evidence type="ECO:0000256" key="6">
    <source>
        <dbReference type="ARBA" id="ARBA00022801"/>
    </source>
</evidence>
<feature type="binding site" evidence="10">
    <location>
        <position position="215"/>
    </location>
    <ligand>
        <name>Mn(2+)</name>
        <dbReference type="ChEBI" id="CHEBI:29035"/>
        <label>1</label>
    </ligand>
</feature>
<keyword evidence="5 10" id="KW-0479">Metal-binding</keyword>
<feature type="binding site" evidence="10">
    <location>
        <begin position="97"/>
        <end position="98"/>
    </location>
    <ligand>
        <name>substrate</name>
    </ligand>
</feature>
<protein>
    <recommendedName>
        <fullName evidence="10">UDP-2,3-diacylglucosamine hydrolase</fullName>
        <ecNumber evidence="10">3.6.1.54</ecNumber>
    </recommendedName>
    <alternativeName>
        <fullName evidence="10">UDP-2,3-diacylglucosamine diphosphatase</fullName>
    </alternativeName>
</protein>
<dbReference type="InterPro" id="IPR010138">
    <property type="entry name" value="UDP-diacylglucosamine_Hdrlase"/>
</dbReference>
<evidence type="ECO:0000256" key="5">
    <source>
        <dbReference type="ARBA" id="ARBA00022723"/>
    </source>
</evidence>
<feature type="binding site" evidence="10">
    <location>
        <position position="213"/>
    </location>
    <ligand>
        <name>Mn(2+)</name>
        <dbReference type="ChEBI" id="CHEBI:29035"/>
        <label>2</label>
    </ligand>
</feature>
<feature type="binding site" evidence="10">
    <location>
        <position position="185"/>
    </location>
    <ligand>
        <name>substrate</name>
    </ligand>
</feature>
<dbReference type="Pfam" id="PF00149">
    <property type="entry name" value="Metallophos"/>
    <property type="match status" value="1"/>
</dbReference>
<proteinExistence type="inferred from homology"/>
<feature type="binding site" evidence="10">
    <location>
        <position position="140"/>
    </location>
    <ligand>
        <name>substrate</name>
    </ligand>
</feature>
<feature type="binding site" evidence="10">
    <location>
        <position position="97"/>
    </location>
    <ligand>
        <name>Mn(2+)</name>
        <dbReference type="ChEBI" id="CHEBI:29035"/>
        <label>2</label>
    </ligand>
</feature>
<evidence type="ECO:0000256" key="2">
    <source>
        <dbReference type="ARBA" id="ARBA00022516"/>
    </source>
</evidence>
<name>A0ABR6XLE7_9BURK</name>
<comment type="cofactor">
    <cofactor evidence="10">
        <name>Mn(2+)</name>
        <dbReference type="ChEBI" id="CHEBI:29035"/>
    </cofactor>
    <text evidence="10">Binds 2 Mn(2+) ions per subunit in a binuclear metal center.</text>
</comment>
<comment type="similarity">
    <text evidence="10">Belongs to the LpxH family.</text>
</comment>
<feature type="binding site" evidence="10">
    <location>
        <position position="25"/>
    </location>
    <ligand>
        <name>Mn(2+)</name>
        <dbReference type="ChEBI" id="CHEBI:29035"/>
        <label>1</label>
    </ligand>
</feature>
<evidence type="ECO:0000256" key="1">
    <source>
        <dbReference type="ARBA" id="ARBA00022475"/>
    </source>
</evidence>
<dbReference type="EC" id="3.6.1.54" evidence="10"/>
<feature type="binding site" evidence="10">
    <location>
        <position position="27"/>
    </location>
    <ligand>
        <name>Mn(2+)</name>
        <dbReference type="ChEBI" id="CHEBI:29035"/>
        <label>1</label>
    </ligand>
</feature>
<evidence type="ECO:0000256" key="10">
    <source>
        <dbReference type="HAMAP-Rule" id="MF_00575"/>
    </source>
</evidence>
<dbReference type="SUPFAM" id="SSF56300">
    <property type="entry name" value="Metallo-dependent phosphatases"/>
    <property type="match status" value="1"/>
</dbReference>
<evidence type="ECO:0000256" key="8">
    <source>
        <dbReference type="ARBA" id="ARBA00023136"/>
    </source>
</evidence>
<feature type="binding site" evidence="10">
    <location>
        <position position="132"/>
    </location>
    <ligand>
        <name>Mn(2+)</name>
        <dbReference type="ChEBI" id="CHEBI:29035"/>
        <label>2</label>
    </ligand>
</feature>
<feature type="binding site" evidence="10">
    <location>
        <position position="182"/>
    </location>
    <ligand>
        <name>substrate</name>
    </ligand>
</feature>
<feature type="binding site" evidence="10">
    <location>
        <position position="213"/>
    </location>
    <ligand>
        <name>substrate</name>
    </ligand>
</feature>
<dbReference type="RefSeq" id="WP_186889355.1">
    <property type="nucleotide sequence ID" value="NZ_JACOFU010000001.1"/>
</dbReference>
<keyword evidence="4 10" id="KW-0441">Lipid A biosynthesis</keyword>
<keyword evidence="3 10" id="KW-0997">Cell inner membrane</keyword>
<evidence type="ECO:0000313" key="12">
    <source>
        <dbReference type="EMBL" id="MBC3830336.1"/>
    </source>
</evidence>
<feature type="domain" description="Calcineurin-like phosphoesterase" evidence="11">
    <location>
        <begin position="21"/>
        <end position="216"/>
    </location>
</feature>
<dbReference type="NCBIfam" id="TIGR01854">
    <property type="entry name" value="lipid_A_lpxH"/>
    <property type="match status" value="1"/>
</dbReference>
<keyword evidence="1 10" id="KW-1003">Cell membrane</keyword>
<keyword evidence="9 10" id="KW-0464">Manganese</keyword>
<feature type="binding site" evidence="10">
    <location>
        <position position="178"/>
    </location>
    <ligand>
        <name>substrate</name>
    </ligand>
</feature>
<dbReference type="Proteomes" id="UP000643610">
    <property type="component" value="Unassembled WGS sequence"/>
</dbReference>
<dbReference type="GO" id="GO:0016787">
    <property type="term" value="F:hydrolase activity"/>
    <property type="evidence" value="ECO:0007669"/>
    <property type="project" value="UniProtKB-KW"/>
</dbReference>
<comment type="subcellular location">
    <subcellularLocation>
        <location evidence="10">Cell inner membrane</location>
        <topology evidence="10">Peripheral membrane protein</topology>
        <orientation evidence="10">Cytoplasmic side</orientation>
    </subcellularLocation>
</comment>
<evidence type="ECO:0000256" key="7">
    <source>
        <dbReference type="ARBA" id="ARBA00023098"/>
    </source>
</evidence>
<dbReference type="PANTHER" id="PTHR34990">
    <property type="entry name" value="UDP-2,3-DIACYLGLUCOSAMINE HYDROLASE-RELATED"/>
    <property type="match status" value="1"/>
</dbReference>
<accession>A0ABR6XLE7</accession>
<dbReference type="CDD" id="cd07398">
    <property type="entry name" value="MPP_YbbF-LpxH"/>
    <property type="match status" value="1"/>
</dbReference>
<comment type="catalytic activity">
    <reaction evidence="10">
        <text>UDP-2-N,3-O-bis[(3R)-3-hydroxytetradecanoyl]-alpha-D-glucosamine + H2O = 2-N,3-O-bis[(3R)-3-hydroxytetradecanoyl]-alpha-D-glucosaminyl 1-phosphate + UMP + 2 H(+)</text>
        <dbReference type="Rhea" id="RHEA:25213"/>
        <dbReference type="ChEBI" id="CHEBI:15377"/>
        <dbReference type="ChEBI" id="CHEBI:15378"/>
        <dbReference type="ChEBI" id="CHEBI:57865"/>
        <dbReference type="ChEBI" id="CHEBI:57957"/>
        <dbReference type="ChEBI" id="CHEBI:78847"/>
        <dbReference type="EC" id="3.6.1.54"/>
    </reaction>
</comment>
<dbReference type="NCBIfam" id="NF003743">
    <property type="entry name" value="PRK05340.1"/>
    <property type="match status" value="1"/>
</dbReference>
<dbReference type="InterPro" id="IPR043461">
    <property type="entry name" value="LpxH-like"/>
</dbReference>
<evidence type="ECO:0000259" key="11">
    <source>
        <dbReference type="Pfam" id="PF00149"/>
    </source>
</evidence>
<feature type="binding site" evidence="10">
    <location>
        <position position="58"/>
    </location>
    <ligand>
        <name>Mn(2+)</name>
        <dbReference type="ChEBI" id="CHEBI:29035"/>
        <label>1</label>
    </ligand>
</feature>